<accession>A0A0J1D605</accession>
<organism evidence="1 2">
    <name type="scientific">Caballeronia mineralivorans PML1(12)</name>
    <dbReference type="NCBI Taxonomy" id="908627"/>
    <lineage>
        <taxon>Bacteria</taxon>
        <taxon>Pseudomonadati</taxon>
        <taxon>Pseudomonadota</taxon>
        <taxon>Betaproteobacteria</taxon>
        <taxon>Burkholderiales</taxon>
        <taxon>Burkholderiaceae</taxon>
        <taxon>Caballeronia</taxon>
    </lineage>
</organism>
<protein>
    <submittedName>
        <fullName evidence="1">Uncharacterized protein</fullName>
    </submittedName>
</protein>
<dbReference type="AlphaFoldDB" id="A0A0J1D605"/>
<dbReference type="EMBL" id="AEJF01000005">
    <property type="protein sequence ID" value="KLU28097.1"/>
    <property type="molecule type" value="Genomic_DNA"/>
</dbReference>
<proteinExistence type="predicted"/>
<reference evidence="1 2" key="1">
    <citation type="journal article" date="2015" name="Genome Announc.">
        <title>Draft Genome Sequence of Burkholderia sp. Strain PML1(12), an Ectomycorrhizosphere-Inhabiting Bacterium with Effective Mineral-Weathering Ability.</title>
        <authorList>
            <person name="Uroz S."/>
            <person name="Oger P."/>
        </authorList>
    </citation>
    <scope>NUCLEOTIDE SEQUENCE [LARGE SCALE GENOMIC DNA]</scope>
    <source>
        <strain evidence="2">PML1(12)</strain>
    </source>
</reference>
<dbReference type="PATRIC" id="fig|908627.4.peg.173"/>
<sequence length="261" mass="29404">MLVGFGLAISDDDGFSIRVNIDTKEATLPVFSLEYLWCFSLMILMLVEEYQAAQRGQKSTFDFKESQCVSQAVDLLNWAHGRMLRGDRSPWPEDAPRPEQSPANDSVELMVSEVFLCAIAWIIHHEIAHIRLRHGIETVYSTQEEIDADAAATDWIFSGEQNSDMRFKRQLGMAVALLSMQFLEEPQGKDSKVKSHPPSLERLDRCFEQAQVARDGFIRALTTVALQFQLANQNLQSVLDGNSWDEIMGDAMVAFVTAGRD</sequence>
<dbReference type="Proteomes" id="UP000035963">
    <property type="component" value="Unassembled WGS sequence"/>
</dbReference>
<comment type="caution">
    <text evidence="1">The sequence shown here is derived from an EMBL/GenBank/DDBJ whole genome shotgun (WGS) entry which is preliminary data.</text>
</comment>
<evidence type="ECO:0000313" key="1">
    <source>
        <dbReference type="EMBL" id="KLU28097.1"/>
    </source>
</evidence>
<name>A0A0J1D605_9BURK</name>
<evidence type="ECO:0000313" key="2">
    <source>
        <dbReference type="Proteomes" id="UP000035963"/>
    </source>
</evidence>
<dbReference type="InterPro" id="IPR019504">
    <property type="entry name" value="Peptidase_U49_Lit_pept"/>
</dbReference>
<dbReference type="Pfam" id="PF10463">
    <property type="entry name" value="Peptidase_U49"/>
    <property type="match status" value="1"/>
</dbReference>
<keyword evidence="2" id="KW-1185">Reference proteome</keyword>
<gene>
    <name evidence="1" type="ORF">EOS_00795</name>
</gene>